<dbReference type="AlphaFoldDB" id="A0AA87QKK9"/>
<reference evidence="1 2" key="1">
    <citation type="submission" date="2014-05" db="EMBL/GenBank/DDBJ databases">
        <title>Whole genome shotgun sequence of Rhizobium rhizogenes NBRC 13257.</title>
        <authorList>
            <person name="Katano-Makiyama Y."/>
            <person name="Hosoyama A."/>
            <person name="Hashimoto M."/>
            <person name="Hosoyama Y."/>
            <person name="Noguchi M."/>
            <person name="Tsuchikane K."/>
            <person name="Kimura A."/>
            <person name="Ohji S."/>
            <person name="Ichikawa N."/>
            <person name="Yamazoe A."/>
            <person name="Fujita N."/>
        </authorList>
    </citation>
    <scope>NUCLEOTIDE SEQUENCE [LARGE SCALE GENOMIC DNA]</scope>
    <source>
        <strain evidence="1 2">NBRC 13257</strain>
    </source>
</reference>
<proteinExistence type="predicted"/>
<organism evidence="1 2">
    <name type="scientific">Rhizobium rhizogenes NBRC 13257</name>
    <dbReference type="NCBI Taxonomy" id="1220581"/>
    <lineage>
        <taxon>Bacteria</taxon>
        <taxon>Pseudomonadati</taxon>
        <taxon>Pseudomonadota</taxon>
        <taxon>Alphaproteobacteria</taxon>
        <taxon>Hyphomicrobiales</taxon>
        <taxon>Rhizobiaceae</taxon>
        <taxon>Rhizobium/Agrobacterium group</taxon>
        <taxon>Rhizobium</taxon>
    </lineage>
</organism>
<dbReference type="RefSeq" id="WP_034516897.1">
    <property type="nucleotide sequence ID" value="NZ_BAYX01000022.1"/>
</dbReference>
<dbReference type="Proteomes" id="UP000026941">
    <property type="component" value="Unassembled WGS sequence"/>
</dbReference>
<evidence type="ECO:0000313" key="2">
    <source>
        <dbReference type="Proteomes" id="UP000026941"/>
    </source>
</evidence>
<accession>A0AA87QKK9</accession>
<dbReference type="EMBL" id="BAYX01000022">
    <property type="protein sequence ID" value="GAJ96398.1"/>
    <property type="molecule type" value="Genomic_DNA"/>
</dbReference>
<comment type="caution">
    <text evidence="1">The sequence shown here is derived from an EMBL/GenBank/DDBJ whole genome shotgun (WGS) entry which is preliminary data.</text>
</comment>
<protein>
    <submittedName>
        <fullName evidence="1">Uncharacterized protein</fullName>
    </submittedName>
</protein>
<sequence length="65" mass="6891">MALDLPKSRECASFDLLETGNGMPDPVTASNASCGYAKQAGNNNRRSRWAIHEAGGAQGESIHET</sequence>
<evidence type="ECO:0000313" key="1">
    <source>
        <dbReference type="EMBL" id="GAJ96398.1"/>
    </source>
</evidence>
<gene>
    <name evidence="1" type="ORF">RRH01S_22_00080</name>
</gene>
<name>A0AA87QKK9_RHIRH</name>